<dbReference type="PANTHER" id="PTHR38567">
    <property type="entry name" value="DUF4291 DOMAIN-CONTAINING PROTEIN"/>
    <property type="match status" value="1"/>
</dbReference>
<dbReference type="Pfam" id="PF14124">
    <property type="entry name" value="DUF4291"/>
    <property type="match status" value="1"/>
</dbReference>
<dbReference type="GO" id="GO:0004386">
    <property type="term" value="F:helicase activity"/>
    <property type="evidence" value="ECO:0007669"/>
    <property type="project" value="UniProtKB-KW"/>
</dbReference>
<comment type="caution">
    <text evidence="1">The sequence shown here is derived from an EMBL/GenBank/DDBJ whole genome shotgun (WGS) entry which is preliminary data.</text>
</comment>
<dbReference type="InterPro" id="IPR025633">
    <property type="entry name" value="DUF4291"/>
</dbReference>
<gene>
    <name evidence="1" type="ORF">BJ875DRAFT_72948</name>
</gene>
<reference evidence="1" key="1">
    <citation type="journal article" date="2021" name="IMA Fungus">
        <title>Genomic characterization of three marine fungi, including Emericellopsis atlantica sp. nov. with signatures of a generalist lifestyle and marine biomass degradation.</title>
        <authorList>
            <person name="Hagestad O.C."/>
            <person name="Hou L."/>
            <person name="Andersen J.H."/>
            <person name="Hansen E.H."/>
            <person name="Altermark B."/>
            <person name="Li C."/>
            <person name="Kuhnert E."/>
            <person name="Cox R.J."/>
            <person name="Crous P.W."/>
            <person name="Spatafora J.W."/>
            <person name="Lail K."/>
            <person name="Amirebrahimi M."/>
            <person name="Lipzen A."/>
            <person name="Pangilinan J."/>
            <person name="Andreopoulos W."/>
            <person name="Hayes R.D."/>
            <person name="Ng V."/>
            <person name="Grigoriev I.V."/>
            <person name="Jackson S.A."/>
            <person name="Sutton T.D.S."/>
            <person name="Dobson A.D.W."/>
            <person name="Rama T."/>
        </authorList>
    </citation>
    <scope>NUCLEOTIDE SEQUENCE</scope>
    <source>
        <strain evidence="1">TRa018bII</strain>
    </source>
</reference>
<evidence type="ECO:0000313" key="1">
    <source>
        <dbReference type="EMBL" id="KAG9232646.1"/>
    </source>
</evidence>
<keyword evidence="1" id="KW-0067">ATP-binding</keyword>
<sequence length="218" mass="24704">MTDSTPTTIPYRQIRAEYDDETITVYQAYSKTIAEAAVATQNLSASPEFHFTRMTWIKPSWLWMMYRSGYSTKDSLQSRILALKMPHAAFLSLLRQAATTHAKLSDDHKKKPVRVQWDPERSPRLGALGHRSLQVGIGSGGSEKTGMGVKRWWVEEGVVGIEDVTERALGLKEEVGRNGDVTVEELVEMGLVPRERVYEVPEDLRVLLRMDEEKLGKK</sequence>
<keyword evidence="2" id="KW-1185">Reference proteome</keyword>
<dbReference type="AlphaFoldDB" id="A0A9P7YFW2"/>
<accession>A0A9P7YFW2</accession>
<dbReference type="OrthoDB" id="413653at2759"/>
<proteinExistence type="predicted"/>
<organism evidence="1 2">
    <name type="scientific">Amylocarpus encephaloides</name>
    <dbReference type="NCBI Taxonomy" id="45428"/>
    <lineage>
        <taxon>Eukaryota</taxon>
        <taxon>Fungi</taxon>
        <taxon>Dikarya</taxon>
        <taxon>Ascomycota</taxon>
        <taxon>Pezizomycotina</taxon>
        <taxon>Leotiomycetes</taxon>
        <taxon>Helotiales</taxon>
        <taxon>Helotiales incertae sedis</taxon>
        <taxon>Amylocarpus</taxon>
    </lineage>
</organism>
<dbReference type="Proteomes" id="UP000824998">
    <property type="component" value="Unassembled WGS sequence"/>
</dbReference>
<keyword evidence="1" id="KW-0378">Hydrolase</keyword>
<dbReference type="PANTHER" id="PTHR38567:SF1">
    <property type="entry name" value="DUF4291 DOMAIN-CONTAINING PROTEIN"/>
    <property type="match status" value="1"/>
</dbReference>
<protein>
    <submittedName>
        <fullName evidence="1">ATP-dependent RNA helicase DHX8</fullName>
    </submittedName>
</protein>
<keyword evidence="1" id="KW-0347">Helicase</keyword>
<dbReference type="EMBL" id="MU251538">
    <property type="protein sequence ID" value="KAG9232646.1"/>
    <property type="molecule type" value="Genomic_DNA"/>
</dbReference>
<keyword evidence="1" id="KW-0547">Nucleotide-binding</keyword>
<evidence type="ECO:0000313" key="2">
    <source>
        <dbReference type="Proteomes" id="UP000824998"/>
    </source>
</evidence>
<name>A0A9P7YFW2_9HELO</name>